<dbReference type="InterPro" id="IPR029063">
    <property type="entry name" value="SAM-dependent_MTases_sf"/>
</dbReference>
<protein>
    <submittedName>
        <fullName evidence="3">Methyltransferase type 11</fullName>
    </submittedName>
</protein>
<feature type="transmembrane region" description="Helical" evidence="1">
    <location>
        <begin position="260"/>
        <end position="278"/>
    </location>
</feature>
<evidence type="ECO:0000259" key="2">
    <source>
        <dbReference type="Pfam" id="PF08241"/>
    </source>
</evidence>
<dbReference type="InterPro" id="IPR013216">
    <property type="entry name" value="Methyltransf_11"/>
</dbReference>
<keyword evidence="1" id="KW-1133">Transmembrane helix</keyword>
<evidence type="ECO:0000256" key="1">
    <source>
        <dbReference type="SAM" id="Phobius"/>
    </source>
</evidence>
<dbReference type="GO" id="GO:0008757">
    <property type="term" value="F:S-adenosylmethionine-dependent methyltransferase activity"/>
    <property type="evidence" value="ECO:0007669"/>
    <property type="project" value="InterPro"/>
</dbReference>
<reference evidence="3 4" key="1">
    <citation type="journal article" date="2015" name="Nature">
        <title>rRNA introns, odd ribosomes, and small enigmatic genomes across a large radiation of phyla.</title>
        <authorList>
            <person name="Brown C.T."/>
            <person name="Hug L.A."/>
            <person name="Thomas B.C."/>
            <person name="Sharon I."/>
            <person name="Castelle C.J."/>
            <person name="Singh A."/>
            <person name="Wilkins M.J."/>
            <person name="Williams K.H."/>
            <person name="Banfield J.F."/>
        </authorList>
    </citation>
    <scope>NUCLEOTIDE SEQUENCE [LARGE SCALE GENOMIC DNA]</scope>
</reference>
<dbReference type="SUPFAM" id="SSF158997">
    <property type="entry name" value="Trm112p-like"/>
    <property type="match status" value="1"/>
</dbReference>
<keyword evidence="1" id="KW-0472">Membrane</keyword>
<dbReference type="AlphaFoldDB" id="A0A0G1HZA8"/>
<name>A0A0G1HZA8_9BACT</name>
<dbReference type="STRING" id="1618387.UW44_C0001G0048"/>
<evidence type="ECO:0000313" key="3">
    <source>
        <dbReference type="EMBL" id="KKT52496.1"/>
    </source>
</evidence>
<sequence length="360" mass="41644">MNITAIENHIICINCGGDLKITKHKDDYGLIECVKCRSRFPIIKGIPRLLRGDLLKNCYSFYYDYVSNISLLNNYFQKIADKKEKSKIERQKSKTQQQFGYEWHIWKKLPDFAENHFLEIVDKDTEFFQGKTGWDPAVGNGRDLLNASKAVGRGGQMIGSDLSFAVDIAAKRCQKQNNVIIIQADLYTEFLKDKSLDFAYLIGVIQHLPYPKKAVELVYRKIKKGGFYAGTVYTKPNSFLMSLLVNFIMFLRFFTLHLPLPVVLTISKLLALPSYLFFKLPHGILKKSSYIRDMEESYPTHKTQKREPDFMLLAHNWFDHLTPPIIGFYSDKEILAMINPLKNFRYKLRYGGIFSGTIKS</sequence>
<comment type="caution">
    <text evidence="3">The sequence shown here is derived from an EMBL/GenBank/DDBJ whole genome shotgun (WGS) entry which is preliminary data.</text>
</comment>
<keyword evidence="3" id="KW-0808">Transferase</keyword>
<dbReference type="SUPFAM" id="SSF53335">
    <property type="entry name" value="S-adenosyl-L-methionine-dependent methyltransferases"/>
    <property type="match status" value="1"/>
</dbReference>
<accession>A0A0G1HZA8</accession>
<dbReference type="Pfam" id="PF08241">
    <property type="entry name" value="Methyltransf_11"/>
    <property type="match status" value="1"/>
</dbReference>
<gene>
    <name evidence="3" type="ORF">UW44_C0001G0048</name>
</gene>
<feature type="domain" description="Methyltransferase type 11" evidence="2">
    <location>
        <begin position="135"/>
        <end position="228"/>
    </location>
</feature>
<organism evidence="3 4">
    <name type="scientific">Candidatus Collierbacteria bacterium GW2011_GWB2_44_22</name>
    <dbReference type="NCBI Taxonomy" id="1618387"/>
    <lineage>
        <taxon>Bacteria</taxon>
        <taxon>Candidatus Collieribacteriota</taxon>
    </lineage>
</organism>
<proteinExistence type="predicted"/>
<evidence type="ECO:0000313" key="4">
    <source>
        <dbReference type="Proteomes" id="UP000034006"/>
    </source>
</evidence>
<dbReference type="Proteomes" id="UP000034006">
    <property type="component" value="Unassembled WGS sequence"/>
</dbReference>
<dbReference type="GO" id="GO:0032259">
    <property type="term" value="P:methylation"/>
    <property type="evidence" value="ECO:0007669"/>
    <property type="project" value="UniProtKB-KW"/>
</dbReference>
<keyword evidence="1" id="KW-0812">Transmembrane</keyword>
<keyword evidence="3" id="KW-0489">Methyltransferase</keyword>
<dbReference type="Gene3D" id="3.40.50.150">
    <property type="entry name" value="Vaccinia Virus protein VP39"/>
    <property type="match status" value="1"/>
</dbReference>
<dbReference type="EMBL" id="LCIH01000001">
    <property type="protein sequence ID" value="KKT52496.1"/>
    <property type="molecule type" value="Genomic_DNA"/>
</dbReference>
<dbReference type="Gene3D" id="2.20.25.10">
    <property type="match status" value="1"/>
</dbReference>